<reference evidence="10" key="1">
    <citation type="journal article" date="2019" name="Plant J.">
        <title>Chlorella vulgaris genome assembly and annotation reveals the molecular basis for metabolic acclimation to high light conditions.</title>
        <authorList>
            <person name="Cecchin M."/>
            <person name="Marcolungo L."/>
            <person name="Rossato M."/>
            <person name="Girolomoni L."/>
            <person name="Cosentino E."/>
            <person name="Cuine S."/>
            <person name="Li-Beisson Y."/>
            <person name="Delledonne M."/>
            <person name="Ballottari M."/>
        </authorList>
    </citation>
    <scope>NUCLEOTIDE SEQUENCE</scope>
    <source>
        <strain evidence="10">211/11P</strain>
    </source>
</reference>
<feature type="domain" description="DNA replication complex GINS protein SLD5 C-terminal" evidence="9">
    <location>
        <begin position="168"/>
        <end position="221"/>
    </location>
</feature>
<dbReference type="GO" id="GO:0000727">
    <property type="term" value="P:double-strand break repair via break-induced replication"/>
    <property type="evidence" value="ECO:0007669"/>
    <property type="project" value="TreeGrafter"/>
</dbReference>
<protein>
    <recommendedName>
        <fullName evidence="3 6">DNA replication complex GINS protein SLD5</fullName>
    </recommendedName>
</protein>
<evidence type="ECO:0000259" key="9">
    <source>
        <dbReference type="Pfam" id="PF16922"/>
    </source>
</evidence>
<dbReference type="GO" id="GO:0006261">
    <property type="term" value="P:DNA-templated DNA replication"/>
    <property type="evidence" value="ECO:0007669"/>
    <property type="project" value="InterPro"/>
</dbReference>
<evidence type="ECO:0000256" key="5">
    <source>
        <dbReference type="ARBA" id="ARBA00023242"/>
    </source>
</evidence>
<dbReference type="GO" id="GO:0000811">
    <property type="term" value="C:GINS complex"/>
    <property type="evidence" value="ECO:0007669"/>
    <property type="project" value="UniProtKB-UniRule"/>
</dbReference>
<dbReference type="InterPro" id="IPR036224">
    <property type="entry name" value="GINS_bundle-like_dom_sf"/>
</dbReference>
<comment type="subcellular location">
    <subcellularLocation>
        <location evidence="1 6">Nucleus</location>
    </subcellularLocation>
</comment>
<name>A0A9D4TSM2_CHLVU</name>
<sequence length="221" mass="25114">MDTQDDAELDYLQSGPASTSGRSDAEQLKSALMNEKAAPEILQFETDLVNRIEATMDYQDEQIEMLKENDDQKLLVEIFMSELSRIRYLLRAYLRVRLQKCERHVMHILDNADIAARLSEREAQYARDFFVLFGSHMKAAAANHMPEAFSSLVRQAAAHPAKDMVPAPDLDRHVFARVLEDRGNVTVDEEGNVAEFNRGDLFVIRYRAVQQLVAEGAVELV</sequence>
<evidence type="ECO:0000256" key="6">
    <source>
        <dbReference type="PIRNR" id="PIRNR007764"/>
    </source>
</evidence>
<dbReference type="AlphaFoldDB" id="A0A9D4TSM2"/>
<gene>
    <name evidence="10" type="ORF">D9Q98_003220</name>
</gene>
<dbReference type="CDD" id="cd11711">
    <property type="entry name" value="GINS_A_Sld5"/>
    <property type="match status" value="1"/>
</dbReference>
<evidence type="ECO:0000313" key="11">
    <source>
        <dbReference type="Proteomes" id="UP001055712"/>
    </source>
</evidence>
<evidence type="ECO:0000259" key="8">
    <source>
        <dbReference type="Pfam" id="PF05916"/>
    </source>
</evidence>
<dbReference type="InterPro" id="IPR021151">
    <property type="entry name" value="GINS_A"/>
</dbReference>
<dbReference type="SUPFAM" id="SSF160059">
    <property type="entry name" value="PriA/YqbF domain"/>
    <property type="match status" value="1"/>
</dbReference>
<proteinExistence type="inferred from homology"/>
<keyword evidence="4 6" id="KW-0235">DNA replication</keyword>
<evidence type="ECO:0000313" key="10">
    <source>
        <dbReference type="EMBL" id="KAI3433404.1"/>
    </source>
</evidence>
<comment type="function">
    <text evidence="6">The GINS complex plays an essential role in the initiation of DNA replication.</text>
</comment>
<dbReference type="Proteomes" id="UP001055712">
    <property type="component" value="Unassembled WGS sequence"/>
</dbReference>
<feature type="region of interest" description="Disordered" evidence="7">
    <location>
        <begin position="1"/>
        <end position="28"/>
    </location>
</feature>
<reference evidence="10" key="2">
    <citation type="submission" date="2020-11" db="EMBL/GenBank/DDBJ databases">
        <authorList>
            <person name="Cecchin M."/>
            <person name="Marcolungo L."/>
            <person name="Rossato M."/>
            <person name="Girolomoni L."/>
            <person name="Cosentino E."/>
            <person name="Cuine S."/>
            <person name="Li-Beisson Y."/>
            <person name="Delledonne M."/>
            <person name="Ballottari M."/>
        </authorList>
    </citation>
    <scope>NUCLEOTIDE SEQUENCE</scope>
    <source>
        <strain evidence="10">211/11P</strain>
        <tissue evidence="10">Whole cell</tissue>
    </source>
</reference>
<dbReference type="InterPro" id="IPR038749">
    <property type="entry name" value="Sld5_GINS_A"/>
</dbReference>
<organism evidence="10 11">
    <name type="scientific">Chlorella vulgaris</name>
    <name type="common">Green alga</name>
    <dbReference type="NCBI Taxonomy" id="3077"/>
    <lineage>
        <taxon>Eukaryota</taxon>
        <taxon>Viridiplantae</taxon>
        <taxon>Chlorophyta</taxon>
        <taxon>core chlorophytes</taxon>
        <taxon>Trebouxiophyceae</taxon>
        <taxon>Chlorellales</taxon>
        <taxon>Chlorellaceae</taxon>
        <taxon>Chlorella clade</taxon>
        <taxon>Chlorella</taxon>
    </lineage>
</organism>
<dbReference type="CDD" id="cd21692">
    <property type="entry name" value="GINS_B_Sld5"/>
    <property type="match status" value="1"/>
</dbReference>
<dbReference type="SUPFAM" id="SSF158573">
    <property type="entry name" value="GINS helical bundle-like"/>
    <property type="match status" value="1"/>
</dbReference>
<comment type="caution">
    <text evidence="10">The sequence shown here is derived from an EMBL/GenBank/DDBJ whole genome shotgun (WGS) entry which is preliminary data.</text>
</comment>
<dbReference type="Pfam" id="PF05916">
    <property type="entry name" value="Sld5"/>
    <property type="match status" value="1"/>
</dbReference>
<dbReference type="PIRSF" id="PIRSF007764">
    <property type="entry name" value="Sld5"/>
    <property type="match status" value="1"/>
</dbReference>
<comment type="similarity">
    <text evidence="2 6">Belongs to the GINS4/SLD5 family.</text>
</comment>
<accession>A0A9D4TSM2</accession>
<evidence type="ECO:0000256" key="3">
    <source>
        <dbReference type="ARBA" id="ARBA00014804"/>
    </source>
</evidence>
<dbReference type="PANTHER" id="PTHR21206">
    <property type="entry name" value="SLD5 PROTEIN"/>
    <property type="match status" value="1"/>
</dbReference>
<dbReference type="Gene3D" id="1.20.58.1030">
    <property type="match status" value="1"/>
</dbReference>
<feature type="domain" description="GINS subunit" evidence="8">
    <location>
        <begin position="52"/>
        <end position="138"/>
    </location>
</feature>
<dbReference type="PANTHER" id="PTHR21206:SF0">
    <property type="entry name" value="DNA REPLICATION COMPLEX GINS PROTEIN SLD5"/>
    <property type="match status" value="1"/>
</dbReference>
<evidence type="ECO:0000256" key="4">
    <source>
        <dbReference type="ARBA" id="ARBA00022705"/>
    </source>
</evidence>
<dbReference type="EMBL" id="SIDB01000004">
    <property type="protein sequence ID" value="KAI3433404.1"/>
    <property type="molecule type" value="Genomic_DNA"/>
</dbReference>
<keyword evidence="11" id="KW-1185">Reference proteome</keyword>
<dbReference type="InterPro" id="IPR031633">
    <property type="entry name" value="SLD5_C"/>
</dbReference>
<keyword evidence="5 6" id="KW-0539">Nucleus</keyword>
<dbReference type="OrthoDB" id="338231at2759"/>
<evidence type="ECO:0000256" key="1">
    <source>
        <dbReference type="ARBA" id="ARBA00004123"/>
    </source>
</evidence>
<dbReference type="InterPro" id="IPR008591">
    <property type="entry name" value="GINS_Sld5"/>
</dbReference>
<evidence type="ECO:0000256" key="7">
    <source>
        <dbReference type="SAM" id="MobiDB-lite"/>
    </source>
</evidence>
<evidence type="ECO:0000256" key="2">
    <source>
        <dbReference type="ARBA" id="ARBA00008187"/>
    </source>
</evidence>
<dbReference type="Pfam" id="PF16922">
    <property type="entry name" value="SLD5_C"/>
    <property type="match status" value="1"/>
</dbReference>